<dbReference type="PROSITE" id="PS50157">
    <property type="entry name" value="ZINC_FINGER_C2H2_2"/>
    <property type="match status" value="3"/>
</dbReference>
<gene>
    <name evidence="8" type="ORF">BGZ65_006108</name>
</gene>
<feature type="domain" description="C2H2-type" evidence="7">
    <location>
        <begin position="400"/>
        <end position="429"/>
    </location>
</feature>
<evidence type="ECO:0000313" key="9">
    <source>
        <dbReference type="Proteomes" id="UP000749646"/>
    </source>
</evidence>
<organism evidence="8 9">
    <name type="scientific">Modicella reniformis</name>
    <dbReference type="NCBI Taxonomy" id="1440133"/>
    <lineage>
        <taxon>Eukaryota</taxon>
        <taxon>Fungi</taxon>
        <taxon>Fungi incertae sedis</taxon>
        <taxon>Mucoromycota</taxon>
        <taxon>Mortierellomycotina</taxon>
        <taxon>Mortierellomycetes</taxon>
        <taxon>Mortierellales</taxon>
        <taxon>Mortierellaceae</taxon>
        <taxon>Modicella</taxon>
    </lineage>
</organism>
<sequence>MPADNINLINPDFPLFEDGATSFTFPLFSETKLQQPQHQQQQQQQHLIHQQQLMQHQQQQAPQQQHEQHLARQLVQQAAQYQQHQLQQHNSPTNPLCTPQTPSLDVFESNNRAMDSFGFDGFSFLEESPSVHHHHGTVMSMHLNDGNIHHGSSALMAQHSPVPMDTPFIPYIPYLDTAFETPYLGERGMDATHSYSRDNSVDSDFHGGLNTNEPATPIMAAYVKEGQYGQHGNASDSSSTLSDSSSSGHSSSASHGESFFVGSLDDGDGNEYDESMDLEEDNSGEEQVQADEEDVDVDDSFEDEDDDEDEYVPLQSGNKRKPVLPVEPRNNHKVGSCSSNTNNNNNNNGCRSNTSLVSRPNKSCPEVATPYKRKNKNNKPSSSSSSSSSCSKEASANKRFMCKHPSCNRQFARLYNLHTHEKTHDPNQVRPHICAFLECGKAFSRKHDLQRHDASVHKGERNYRCDYCTRNFSRQDGLRRHLTVKGSLCTTKHEAATATATAAAQAAQTKSKWNAT</sequence>
<dbReference type="Proteomes" id="UP000749646">
    <property type="component" value="Unassembled WGS sequence"/>
</dbReference>
<protein>
    <recommendedName>
        <fullName evidence="7">C2H2-type domain-containing protein</fullName>
    </recommendedName>
</protein>
<dbReference type="SUPFAM" id="SSF57667">
    <property type="entry name" value="beta-beta-alpha zinc fingers"/>
    <property type="match status" value="2"/>
</dbReference>
<evidence type="ECO:0000256" key="2">
    <source>
        <dbReference type="ARBA" id="ARBA00022737"/>
    </source>
</evidence>
<evidence type="ECO:0000256" key="1">
    <source>
        <dbReference type="ARBA" id="ARBA00022723"/>
    </source>
</evidence>
<evidence type="ECO:0000313" key="8">
    <source>
        <dbReference type="EMBL" id="KAF9928773.1"/>
    </source>
</evidence>
<dbReference type="Pfam" id="PF00096">
    <property type="entry name" value="zf-C2H2"/>
    <property type="match status" value="2"/>
</dbReference>
<evidence type="ECO:0000256" key="4">
    <source>
        <dbReference type="ARBA" id="ARBA00022833"/>
    </source>
</evidence>
<dbReference type="EMBL" id="JAAAHW010010224">
    <property type="protein sequence ID" value="KAF9928773.1"/>
    <property type="molecule type" value="Genomic_DNA"/>
</dbReference>
<dbReference type="InterPro" id="IPR013087">
    <property type="entry name" value="Znf_C2H2_type"/>
</dbReference>
<dbReference type="GO" id="GO:0008270">
    <property type="term" value="F:zinc ion binding"/>
    <property type="evidence" value="ECO:0007669"/>
    <property type="project" value="UniProtKB-KW"/>
</dbReference>
<evidence type="ECO:0000256" key="6">
    <source>
        <dbReference type="SAM" id="MobiDB-lite"/>
    </source>
</evidence>
<keyword evidence="3 5" id="KW-0863">Zinc-finger</keyword>
<dbReference type="PROSITE" id="PS00028">
    <property type="entry name" value="ZINC_FINGER_C2H2_1"/>
    <property type="match status" value="2"/>
</dbReference>
<dbReference type="InterPro" id="IPR036236">
    <property type="entry name" value="Znf_C2H2_sf"/>
</dbReference>
<keyword evidence="2" id="KW-0677">Repeat</keyword>
<keyword evidence="9" id="KW-1185">Reference proteome</keyword>
<dbReference type="Pfam" id="PF13912">
    <property type="entry name" value="zf-C2H2_6"/>
    <property type="match status" value="1"/>
</dbReference>
<feature type="compositionally biased region" description="Acidic residues" evidence="6">
    <location>
        <begin position="265"/>
        <end position="311"/>
    </location>
</feature>
<feature type="region of interest" description="Disordered" evidence="6">
    <location>
        <begin position="229"/>
        <end position="391"/>
    </location>
</feature>
<dbReference type="SMART" id="SM00355">
    <property type="entry name" value="ZnF_C2H2"/>
    <property type="match status" value="3"/>
</dbReference>
<evidence type="ECO:0000256" key="3">
    <source>
        <dbReference type="ARBA" id="ARBA00022771"/>
    </source>
</evidence>
<dbReference type="PANTHER" id="PTHR19818">
    <property type="entry name" value="ZINC FINGER PROTEIN ZIC AND GLI"/>
    <property type="match status" value="1"/>
</dbReference>
<comment type="caution">
    <text evidence="8">The sequence shown here is derived from an EMBL/GenBank/DDBJ whole genome shotgun (WGS) entry which is preliminary data.</text>
</comment>
<proteinExistence type="predicted"/>
<feature type="compositionally biased region" description="Low complexity" evidence="6">
    <location>
        <begin position="234"/>
        <end position="258"/>
    </location>
</feature>
<feature type="domain" description="C2H2-type" evidence="7">
    <location>
        <begin position="463"/>
        <end position="484"/>
    </location>
</feature>
<evidence type="ECO:0000259" key="7">
    <source>
        <dbReference type="PROSITE" id="PS50157"/>
    </source>
</evidence>
<dbReference type="Gene3D" id="3.30.160.60">
    <property type="entry name" value="Classic Zinc Finger"/>
    <property type="match status" value="3"/>
</dbReference>
<keyword evidence="4" id="KW-0862">Zinc</keyword>
<dbReference type="OrthoDB" id="8117402at2759"/>
<dbReference type="GO" id="GO:0000981">
    <property type="term" value="F:DNA-binding transcription factor activity, RNA polymerase II-specific"/>
    <property type="evidence" value="ECO:0007669"/>
    <property type="project" value="TreeGrafter"/>
</dbReference>
<dbReference type="AlphaFoldDB" id="A0A9P6IJJ1"/>
<dbReference type="InterPro" id="IPR050329">
    <property type="entry name" value="GLI_C2H2-zinc-finger"/>
</dbReference>
<feature type="region of interest" description="Disordered" evidence="6">
    <location>
        <begin position="32"/>
        <end position="70"/>
    </location>
</feature>
<keyword evidence="1" id="KW-0479">Metal-binding</keyword>
<feature type="domain" description="C2H2-type" evidence="7">
    <location>
        <begin position="432"/>
        <end position="462"/>
    </location>
</feature>
<feature type="compositionally biased region" description="Low complexity" evidence="6">
    <location>
        <begin position="33"/>
        <end position="70"/>
    </location>
</feature>
<dbReference type="GO" id="GO:0005634">
    <property type="term" value="C:nucleus"/>
    <property type="evidence" value="ECO:0007669"/>
    <property type="project" value="UniProtKB-ARBA"/>
</dbReference>
<feature type="compositionally biased region" description="Low complexity" evidence="6">
    <location>
        <begin position="378"/>
        <end position="391"/>
    </location>
</feature>
<dbReference type="GO" id="GO:0000978">
    <property type="term" value="F:RNA polymerase II cis-regulatory region sequence-specific DNA binding"/>
    <property type="evidence" value="ECO:0007669"/>
    <property type="project" value="TreeGrafter"/>
</dbReference>
<reference evidence="8" key="1">
    <citation type="journal article" date="2020" name="Fungal Divers.">
        <title>Resolving the Mortierellaceae phylogeny through synthesis of multi-gene phylogenetics and phylogenomics.</title>
        <authorList>
            <person name="Vandepol N."/>
            <person name="Liber J."/>
            <person name="Desiro A."/>
            <person name="Na H."/>
            <person name="Kennedy M."/>
            <person name="Barry K."/>
            <person name="Grigoriev I.V."/>
            <person name="Miller A.N."/>
            <person name="O'Donnell K."/>
            <person name="Stajich J.E."/>
            <person name="Bonito G."/>
        </authorList>
    </citation>
    <scope>NUCLEOTIDE SEQUENCE</scope>
    <source>
        <strain evidence="8">MES-2147</strain>
    </source>
</reference>
<dbReference type="GO" id="GO:0045944">
    <property type="term" value="P:positive regulation of transcription by RNA polymerase II"/>
    <property type="evidence" value="ECO:0007669"/>
    <property type="project" value="UniProtKB-ARBA"/>
</dbReference>
<name>A0A9P6IJJ1_9FUNG</name>
<evidence type="ECO:0000256" key="5">
    <source>
        <dbReference type="PROSITE-ProRule" id="PRU00042"/>
    </source>
</evidence>
<feature type="compositionally biased region" description="Low complexity" evidence="6">
    <location>
        <begin position="335"/>
        <end position="355"/>
    </location>
</feature>
<dbReference type="PANTHER" id="PTHR19818:SF139">
    <property type="entry name" value="PAIR-RULE PROTEIN ODD-PAIRED"/>
    <property type="match status" value="1"/>
</dbReference>
<accession>A0A9P6IJJ1</accession>